<dbReference type="InterPro" id="IPR050282">
    <property type="entry name" value="Cycloisomerase_2"/>
</dbReference>
<evidence type="ECO:0000313" key="4">
    <source>
        <dbReference type="Proteomes" id="UP000244722"/>
    </source>
</evidence>
<evidence type="ECO:0000256" key="1">
    <source>
        <dbReference type="ARBA" id="ARBA00005564"/>
    </source>
</evidence>
<comment type="caution">
    <text evidence="3">The sequence shown here is derived from an EMBL/GenBank/DDBJ whole genome shotgun (WGS) entry which is preliminary data.</text>
</comment>
<dbReference type="Proteomes" id="UP000244722">
    <property type="component" value="Unassembled WGS sequence"/>
</dbReference>
<protein>
    <submittedName>
        <fullName evidence="3">Lactonase, 7-bladed beta-propeller-domain-containing protein</fullName>
    </submittedName>
</protein>
<proteinExistence type="inferred from homology"/>
<sequence length="361" mass="37956">MNLTKKQPPNRKNLHNRSILRTTLLMATRASAARTLIVGSGAGTITTYEFDETANSQGLIKELGATSGSAPAPTWQTIFGNLLYSIGSDKKLIKKGSAKGVAAPVSIAVGKGGKLVVSASYGSRGPGPVPDGQEGPPHQATMDPTGDDIIVPDLRADQVRVYNVNSSTAIKELESIKTPPGFGPRHAFFYPVSKAKATHLFVVGELSNNITPFKISYTEGQLKVENIATVSTFGKQAVPSGPPAPTAGEQPFLTTGNTSISPTASTKHKPTKPKTPSPPFSVASDAKPKFMQLSASGGLSTRQYSITKEGNWVAIANSGNSNFSIFRRHPENGTISSLPIISTGNDGASCAIWYEPNAGYC</sequence>
<dbReference type="PANTHER" id="PTHR30344:SF1">
    <property type="entry name" value="6-PHOSPHOGLUCONOLACTONASE"/>
    <property type="match status" value="1"/>
</dbReference>
<feature type="region of interest" description="Disordered" evidence="2">
    <location>
        <begin position="122"/>
        <end position="144"/>
    </location>
</feature>
<dbReference type="OrthoDB" id="9972196at2759"/>
<dbReference type="Pfam" id="PF10282">
    <property type="entry name" value="Lactonase"/>
    <property type="match status" value="1"/>
</dbReference>
<dbReference type="STRING" id="42251.A0A2T6ZA79"/>
<name>A0A2T6ZA79_TUBBO</name>
<dbReference type="InterPro" id="IPR019405">
    <property type="entry name" value="Lactonase_7-beta_prop"/>
</dbReference>
<reference evidence="3 4" key="1">
    <citation type="submission" date="2017-04" db="EMBL/GenBank/DDBJ databases">
        <title>Draft genome sequence of Tuber borchii Vittad., a whitish edible truffle.</title>
        <authorList>
            <consortium name="DOE Joint Genome Institute"/>
            <person name="Murat C."/>
            <person name="Kuo A."/>
            <person name="Barry K.W."/>
            <person name="Clum A."/>
            <person name="Dockter R.B."/>
            <person name="Fauchery L."/>
            <person name="Iotti M."/>
            <person name="Kohler A."/>
            <person name="Labutti K."/>
            <person name="Lindquist E.A."/>
            <person name="Lipzen A."/>
            <person name="Ohm R.A."/>
            <person name="Wang M."/>
            <person name="Grigoriev I.V."/>
            <person name="Zambonelli A."/>
            <person name="Martin F.M."/>
        </authorList>
    </citation>
    <scope>NUCLEOTIDE SEQUENCE [LARGE SCALE GENOMIC DNA]</scope>
    <source>
        <strain evidence="3 4">Tbo3840</strain>
    </source>
</reference>
<evidence type="ECO:0000256" key="2">
    <source>
        <dbReference type="SAM" id="MobiDB-lite"/>
    </source>
</evidence>
<gene>
    <name evidence="3" type="ORF">B9Z19DRAFT_1104387</name>
</gene>
<comment type="similarity">
    <text evidence="1">Belongs to the cycloisomerase 2 family.</text>
</comment>
<organism evidence="3 4">
    <name type="scientific">Tuber borchii</name>
    <name type="common">White truffle</name>
    <dbReference type="NCBI Taxonomy" id="42251"/>
    <lineage>
        <taxon>Eukaryota</taxon>
        <taxon>Fungi</taxon>
        <taxon>Dikarya</taxon>
        <taxon>Ascomycota</taxon>
        <taxon>Pezizomycotina</taxon>
        <taxon>Pezizomycetes</taxon>
        <taxon>Pezizales</taxon>
        <taxon>Tuberaceae</taxon>
        <taxon>Tuber</taxon>
    </lineage>
</organism>
<dbReference type="SUPFAM" id="SSF101908">
    <property type="entry name" value="Putative isomerase YbhE"/>
    <property type="match status" value="1"/>
</dbReference>
<dbReference type="InterPro" id="IPR015943">
    <property type="entry name" value="WD40/YVTN_repeat-like_dom_sf"/>
</dbReference>
<dbReference type="GO" id="GO:0017057">
    <property type="term" value="F:6-phosphogluconolactonase activity"/>
    <property type="evidence" value="ECO:0007669"/>
    <property type="project" value="TreeGrafter"/>
</dbReference>
<feature type="region of interest" description="Disordered" evidence="2">
    <location>
        <begin position="236"/>
        <end position="283"/>
    </location>
</feature>
<dbReference type="PANTHER" id="PTHR30344">
    <property type="entry name" value="6-PHOSPHOGLUCONOLACTONASE-RELATED"/>
    <property type="match status" value="1"/>
</dbReference>
<evidence type="ECO:0000313" key="3">
    <source>
        <dbReference type="EMBL" id="PUU72390.1"/>
    </source>
</evidence>
<keyword evidence="4" id="KW-1185">Reference proteome</keyword>
<dbReference type="EMBL" id="NESQ01000551">
    <property type="protein sequence ID" value="PUU72390.1"/>
    <property type="molecule type" value="Genomic_DNA"/>
</dbReference>
<accession>A0A2T6ZA79</accession>
<dbReference type="AlphaFoldDB" id="A0A2T6ZA79"/>
<dbReference type="Gene3D" id="2.130.10.10">
    <property type="entry name" value="YVTN repeat-like/Quinoprotein amine dehydrogenase"/>
    <property type="match status" value="1"/>
</dbReference>